<dbReference type="OrthoDB" id="326243at2"/>
<protein>
    <submittedName>
        <fullName evidence="2">DUF3102 domain-containing protein</fullName>
    </submittedName>
</protein>
<dbReference type="RefSeq" id="WP_135758836.1">
    <property type="nucleotide sequence ID" value="NZ_RQHW01000007.1"/>
</dbReference>
<dbReference type="InterPro" id="IPR021451">
    <property type="entry name" value="DUF3102"/>
</dbReference>
<organism evidence="2 3">
    <name type="scientific">Leptospira idonii</name>
    <dbReference type="NCBI Taxonomy" id="1193500"/>
    <lineage>
        <taxon>Bacteria</taxon>
        <taxon>Pseudomonadati</taxon>
        <taxon>Spirochaetota</taxon>
        <taxon>Spirochaetia</taxon>
        <taxon>Leptospirales</taxon>
        <taxon>Leptospiraceae</taxon>
        <taxon>Leptospira</taxon>
    </lineage>
</organism>
<dbReference type="Pfam" id="PF11300">
    <property type="entry name" value="DUF3102"/>
    <property type="match status" value="1"/>
</dbReference>
<dbReference type="AlphaFoldDB" id="A0A4R9M499"/>
<reference evidence="2" key="1">
    <citation type="journal article" date="2019" name="PLoS Negl. Trop. Dis.">
        <title>Revisiting the worldwide diversity of Leptospira species in the environment.</title>
        <authorList>
            <person name="Vincent A.T."/>
            <person name="Schiettekatte O."/>
            <person name="Bourhy P."/>
            <person name="Veyrier F.J."/>
            <person name="Picardeau M."/>
        </authorList>
    </citation>
    <scope>NUCLEOTIDE SEQUENCE [LARGE SCALE GENOMIC DNA]</scope>
    <source>
        <strain evidence="2">201300427</strain>
    </source>
</reference>
<dbReference type="Proteomes" id="UP000298058">
    <property type="component" value="Unassembled WGS sequence"/>
</dbReference>
<proteinExistence type="predicted"/>
<accession>A0A4R9M499</accession>
<sequence length="176" mass="19918">MGNRLSSLTGSRPGASKVEKDNSLSVDRSALRIIELHDSVIGGMRNVLQNSILIGEELSKKKQELGHGNWIPWIEGNLPFSERSARNYIRLFENKEVLNRQPIADLKSAIKFLSDSSGDEKEINPSKNPTALYKEFREGKSLTKNERLLLREWLNDKAESLKSKASELEKEAKKLK</sequence>
<comment type="caution">
    <text evidence="2">The sequence shown here is derived from an EMBL/GenBank/DDBJ whole genome shotgun (WGS) entry which is preliminary data.</text>
</comment>
<evidence type="ECO:0000256" key="1">
    <source>
        <dbReference type="SAM" id="MobiDB-lite"/>
    </source>
</evidence>
<feature type="region of interest" description="Disordered" evidence="1">
    <location>
        <begin position="1"/>
        <end position="21"/>
    </location>
</feature>
<keyword evidence="3" id="KW-1185">Reference proteome</keyword>
<dbReference type="EMBL" id="RQHW01000007">
    <property type="protein sequence ID" value="TGN20801.1"/>
    <property type="molecule type" value="Genomic_DNA"/>
</dbReference>
<name>A0A4R9M499_9LEPT</name>
<gene>
    <name evidence="2" type="ORF">EHS15_01830</name>
</gene>
<feature type="compositionally biased region" description="Polar residues" evidence="1">
    <location>
        <begin position="1"/>
        <end position="10"/>
    </location>
</feature>
<evidence type="ECO:0000313" key="3">
    <source>
        <dbReference type="Proteomes" id="UP000298058"/>
    </source>
</evidence>
<evidence type="ECO:0000313" key="2">
    <source>
        <dbReference type="EMBL" id="TGN20801.1"/>
    </source>
</evidence>